<geneLocation type="plasmid" evidence="1 2">
    <name>pTHEAM01</name>
</geneLocation>
<evidence type="ECO:0000313" key="2">
    <source>
        <dbReference type="Proteomes" id="UP000006362"/>
    </source>
</evidence>
<dbReference type="EMBL" id="CP002445">
    <property type="protein sequence ID" value="ADU97705.1"/>
    <property type="molecule type" value="Genomic_DNA"/>
</dbReference>
<accession>E8T6Y4</accession>
<name>E8T6Y4_THEA1</name>
<keyword evidence="1" id="KW-0614">Plasmid</keyword>
<dbReference type="Proteomes" id="UP000006362">
    <property type="component" value="Plasmid pTHEAM01"/>
</dbReference>
<sequence>MTVDDAVRLIASAVKDRDVTKALETAMWLEREVVNTSFKRAVIVVIAALRTVQTVNTPYTWSICDSAVRNLEKSFRSLYMRRP</sequence>
<reference evidence="1" key="1">
    <citation type="submission" date="2011-01" db="EMBL/GenBank/DDBJ databases">
        <title>Complete sequence of plasmid of Thermovibrio ammonificans HB-1.</title>
        <authorList>
            <consortium name="US DOE Joint Genome Institute"/>
            <person name="Lucas S."/>
            <person name="Copeland A."/>
            <person name="Lapidus A."/>
            <person name="Cheng J.-F."/>
            <person name="Goodwin L."/>
            <person name="Pitluck S."/>
            <person name="Davenport K."/>
            <person name="Detter J.C."/>
            <person name="Han C."/>
            <person name="Tapia R."/>
            <person name="Land M."/>
            <person name="Hauser L."/>
            <person name="Kyrpides N."/>
            <person name="Ivanova N."/>
            <person name="Ovchinnikova G."/>
            <person name="Vetriani C."/>
            <person name="Woyke T."/>
        </authorList>
    </citation>
    <scope>NUCLEOTIDE SEQUENCE [LARGE SCALE GENOMIC DNA]</scope>
    <source>
        <strain evidence="1">HB-1</strain>
        <plasmid evidence="1">pTHEAM01</plasmid>
    </source>
</reference>
<dbReference type="RefSeq" id="WP_013524909.1">
    <property type="nucleotide sequence ID" value="NC_014917.1"/>
</dbReference>
<gene>
    <name evidence="1" type="ordered locus">Theam_1749</name>
</gene>
<protein>
    <submittedName>
        <fullName evidence="1">Uncharacterized protein</fullName>
    </submittedName>
</protein>
<dbReference type="HOGENOM" id="CLU_2541467_0_0_0"/>
<dbReference type="KEGG" id="tam:Theam_1749"/>
<keyword evidence="2" id="KW-1185">Reference proteome</keyword>
<evidence type="ECO:0000313" key="1">
    <source>
        <dbReference type="EMBL" id="ADU97705.1"/>
    </source>
</evidence>
<organism evidence="1 2">
    <name type="scientific">Thermovibrio ammonificans (strain DSM 15698 / JCM 12110 / HB-1)</name>
    <dbReference type="NCBI Taxonomy" id="648996"/>
    <lineage>
        <taxon>Bacteria</taxon>
        <taxon>Pseudomonadati</taxon>
        <taxon>Aquificota</taxon>
        <taxon>Aquificia</taxon>
        <taxon>Desulfurobacteriales</taxon>
        <taxon>Desulfurobacteriaceae</taxon>
        <taxon>Thermovibrio</taxon>
    </lineage>
</organism>
<dbReference type="AlphaFoldDB" id="E8T6Y4"/>
<proteinExistence type="predicted"/>